<dbReference type="Proteomes" id="UP001596058">
    <property type="component" value="Unassembled WGS sequence"/>
</dbReference>
<keyword evidence="1" id="KW-0732">Signal</keyword>
<feature type="chain" id="PRO_5045378315" description="Secreted protein" evidence="1">
    <location>
        <begin position="27"/>
        <end position="144"/>
    </location>
</feature>
<dbReference type="RefSeq" id="WP_379518731.1">
    <property type="nucleotide sequence ID" value="NZ_JBHSPA010000045.1"/>
</dbReference>
<gene>
    <name evidence="2" type="ORF">ACFPZ3_35710</name>
</gene>
<sequence length="144" mass="15625">MKSTLTAVAAAACCATLALPAVPASAAASKHIDVSCSTTYGGTRYTGTVRVYYTGTMGSGKGTVTSMQYKVSNKTFRTHNNVSFDHYWDISHTPTTNQDNGVGDGIWHGFRQKNYGYIDTKFLWVKFTFDLEGTDPSCKNSISP</sequence>
<evidence type="ECO:0000313" key="3">
    <source>
        <dbReference type="Proteomes" id="UP001596058"/>
    </source>
</evidence>
<feature type="signal peptide" evidence="1">
    <location>
        <begin position="1"/>
        <end position="26"/>
    </location>
</feature>
<name>A0ABW1CVR0_9ACTN</name>
<comment type="caution">
    <text evidence="2">The sequence shown here is derived from an EMBL/GenBank/DDBJ whole genome shotgun (WGS) entry which is preliminary data.</text>
</comment>
<evidence type="ECO:0008006" key="4">
    <source>
        <dbReference type="Google" id="ProtNLM"/>
    </source>
</evidence>
<evidence type="ECO:0000256" key="1">
    <source>
        <dbReference type="SAM" id="SignalP"/>
    </source>
</evidence>
<dbReference type="EMBL" id="JBHSPA010000045">
    <property type="protein sequence ID" value="MFC5829242.1"/>
    <property type="molecule type" value="Genomic_DNA"/>
</dbReference>
<protein>
    <recommendedName>
        <fullName evidence="4">Secreted protein</fullName>
    </recommendedName>
</protein>
<accession>A0ABW1CVR0</accession>
<keyword evidence="3" id="KW-1185">Reference proteome</keyword>
<organism evidence="2 3">
    <name type="scientific">Nonomuraea insulae</name>
    <dbReference type="NCBI Taxonomy" id="1616787"/>
    <lineage>
        <taxon>Bacteria</taxon>
        <taxon>Bacillati</taxon>
        <taxon>Actinomycetota</taxon>
        <taxon>Actinomycetes</taxon>
        <taxon>Streptosporangiales</taxon>
        <taxon>Streptosporangiaceae</taxon>
        <taxon>Nonomuraea</taxon>
    </lineage>
</organism>
<reference evidence="3" key="1">
    <citation type="journal article" date="2019" name="Int. J. Syst. Evol. Microbiol.">
        <title>The Global Catalogue of Microorganisms (GCM) 10K type strain sequencing project: providing services to taxonomists for standard genome sequencing and annotation.</title>
        <authorList>
            <consortium name="The Broad Institute Genomics Platform"/>
            <consortium name="The Broad Institute Genome Sequencing Center for Infectious Disease"/>
            <person name="Wu L."/>
            <person name="Ma J."/>
        </authorList>
    </citation>
    <scope>NUCLEOTIDE SEQUENCE [LARGE SCALE GENOMIC DNA]</scope>
    <source>
        <strain evidence="3">CCUG 53903</strain>
    </source>
</reference>
<proteinExistence type="predicted"/>
<evidence type="ECO:0000313" key="2">
    <source>
        <dbReference type="EMBL" id="MFC5829242.1"/>
    </source>
</evidence>